<dbReference type="InterPro" id="IPR012340">
    <property type="entry name" value="NA-bd_OB-fold"/>
</dbReference>
<dbReference type="GO" id="GO:0005737">
    <property type="term" value="C:cytoplasm"/>
    <property type="evidence" value="ECO:0007669"/>
    <property type="project" value="TreeGrafter"/>
</dbReference>
<evidence type="ECO:0000256" key="1">
    <source>
        <dbReference type="ARBA" id="ARBA00001946"/>
    </source>
</evidence>
<dbReference type="CDD" id="cd04453">
    <property type="entry name" value="S1_RNase_E"/>
    <property type="match status" value="1"/>
</dbReference>
<dbReference type="PANTHER" id="PTHR30001">
    <property type="entry name" value="RIBONUCLEASE"/>
    <property type="match status" value="1"/>
</dbReference>
<keyword evidence="3" id="KW-0378">Hydrolase</keyword>
<dbReference type="RefSeq" id="WP_110047254.1">
    <property type="nucleotide sequence ID" value="NZ_CP054613.1"/>
</dbReference>
<dbReference type="AlphaFoldDB" id="A0A2V2YGP2"/>
<evidence type="ECO:0000313" key="8">
    <source>
        <dbReference type="Proteomes" id="UP000246635"/>
    </source>
</evidence>
<keyword evidence="2" id="KW-0479">Metal-binding</keyword>
<dbReference type="PROSITE" id="PS50126">
    <property type="entry name" value="S1"/>
    <property type="match status" value="1"/>
</dbReference>
<evidence type="ECO:0000259" key="6">
    <source>
        <dbReference type="PROSITE" id="PS50126"/>
    </source>
</evidence>
<keyword evidence="8" id="KW-1185">Reference proteome</keyword>
<feature type="domain" description="S1 motif" evidence="6">
    <location>
        <begin position="49"/>
        <end position="136"/>
    </location>
</feature>
<dbReference type="OrthoDB" id="9804278at2"/>
<dbReference type="Gene3D" id="2.40.50.140">
    <property type="entry name" value="Nucleic acid-binding proteins"/>
    <property type="match status" value="1"/>
</dbReference>
<name>A0A2V2YGP2_9BACL</name>
<protein>
    <submittedName>
        <fullName evidence="7">Ribonuclease G</fullName>
    </submittedName>
</protein>
<reference evidence="7 8" key="1">
    <citation type="submission" date="2018-05" db="EMBL/GenBank/DDBJ databases">
        <title>Genomic Encyclopedia of Type Strains, Phase III (KMG-III): the genomes of soil and plant-associated and newly described type strains.</title>
        <authorList>
            <person name="Whitman W."/>
        </authorList>
    </citation>
    <scope>NUCLEOTIDE SEQUENCE [LARGE SCALE GENOMIC DNA]</scope>
    <source>
        <strain evidence="7 8">CECT 5696</strain>
    </source>
</reference>
<evidence type="ECO:0000256" key="5">
    <source>
        <dbReference type="ARBA" id="ARBA00022884"/>
    </source>
</evidence>
<dbReference type="InterPro" id="IPR019307">
    <property type="entry name" value="RNA-bd_AU-1/RNase_E/G"/>
</dbReference>
<comment type="caution">
    <text evidence="7">The sequence shown here is derived from an EMBL/GenBank/DDBJ whole genome shotgun (WGS) entry which is preliminary data.</text>
</comment>
<keyword evidence="5" id="KW-0694">RNA-binding</keyword>
<dbReference type="SUPFAM" id="SSF50249">
    <property type="entry name" value="Nucleic acid-binding proteins"/>
    <property type="match status" value="1"/>
</dbReference>
<evidence type="ECO:0000256" key="3">
    <source>
        <dbReference type="ARBA" id="ARBA00022801"/>
    </source>
</evidence>
<evidence type="ECO:0000313" key="7">
    <source>
        <dbReference type="EMBL" id="PWV91965.1"/>
    </source>
</evidence>
<dbReference type="GO" id="GO:0004540">
    <property type="term" value="F:RNA nuclease activity"/>
    <property type="evidence" value="ECO:0007669"/>
    <property type="project" value="InterPro"/>
</dbReference>
<dbReference type="InterPro" id="IPR003029">
    <property type="entry name" value="S1_domain"/>
</dbReference>
<dbReference type="GO" id="GO:0006364">
    <property type="term" value="P:rRNA processing"/>
    <property type="evidence" value="ECO:0007669"/>
    <property type="project" value="TreeGrafter"/>
</dbReference>
<comment type="cofactor">
    <cofactor evidence="1">
        <name>Mg(2+)</name>
        <dbReference type="ChEBI" id="CHEBI:18420"/>
    </cofactor>
</comment>
<dbReference type="Pfam" id="PF10150">
    <property type="entry name" value="RNase_E_G"/>
    <property type="match status" value="1"/>
</dbReference>
<evidence type="ECO:0000256" key="4">
    <source>
        <dbReference type="ARBA" id="ARBA00022842"/>
    </source>
</evidence>
<dbReference type="NCBIfam" id="TIGR00757">
    <property type="entry name" value="RNaseEG"/>
    <property type="match status" value="1"/>
</dbReference>
<dbReference type="InterPro" id="IPR004659">
    <property type="entry name" value="RNase_E/G"/>
</dbReference>
<dbReference type="Proteomes" id="UP000246635">
    <property type="component" value="Unassembled WGS sequence"/>
</dbReference>
<dbReference type="GO" id="GO:0046872">
    <property type="term" value="F:metal ion binding"/>
    <property type="evidence" value="ECO:0007669"/>
    <property type="project" value="UniProtKB-KW"/>
</dbReference>
<keyword evidence="4" id="KW-0460">Magnesium</keyword>
<sequence>MTTLKQLLMHGSKEGLYAAVLDNGILVDYASQLHDPDQPGQVQPGAVMGNIYKGKVVNVLPGMQAAFLDIGLSKNAFLYIDDALHPNLEKREKQSAGKPSIRDVLRPGQELVVQVVREPGGGKGARVTTHISLPGRWLVYMPEAAYVGVSRKIGDEQERERLRIVGERIRQPEEGVIMRTAADGLPDDALADDASSLRELWQAVSEEASQKKAPAVLHLEAGLVHRVIRDMLAADIEEVIVSDRQLYKQVGSLVHAMAPGREKLVRCYEARDNLFDHFGISRQAEQALSRTIQLVSGGYIVWDQTEALTVIDVNTGRFIGSDNLEETIYRTNAEAAELIARLLRVRDAGGIIIIDFIDMESDANRQRISQQMEALTRMDRSRCTVVGWTRLGLLEITRKKSRLKALPSAVTTCSSCGGRGLLPQ</sequence>
<dbReference type="SMART" id="SM00316">
    <property type="entry name" value="S1"/>
    <property type="match status" value="1"/>
</dbReference>
<dbReference type="GO" id="GO:0003723">
    <property type="term" value="F:RNA binding"/>
    <property type="evidence" value="ECO:0007669"/>
    <property type="project" value="UniProtKB-KW"/>
</dbReference>
<dbReference type="GO" id="GO:0016787">
    <property type="term" value="F:hydrolase activity"/>
    <property type="evidence" value="ECO:0007669"/>
    <property type="project" value="UniProtKB-KW"/>
</dbReference>
<proteinExistence type="predicted"/>
<gene>
    <name evidence="7" type="ORF">DFQ01_13815</name>
</gene>
<dbReference type="PANTHER" id="PTHR30001:SF0">
    <property type="entry name" value="RIBONUCLEASE G"/>
    <property type="match status" value="1"/>
</dbReference>
<organism evidence="7 8">
    <name type="scientific">Paenibacillus cellulosilyticus</name>
    <dbReference type="NCBI Taxonomy" id="375489"/>
    <lineage>
        <taxon>Bacteria</taxon>
        <taxon>Bacillati</taxon>
        <taxon>Bacillota</taxon>
        <taxon>Bacilli</taxon>
        <taxon>Bacillales</taxon>
        <taxon>Paenibacillaceae</taxon>
        <taxon>Paenibacillus</taxon>
    </lineage>
</organism>
<dbReference type="EMBL" id="QGTQ01000038">
    <property type="protein sequence ID" value="PWV91965.1"/>
    <property type="molecule type" value="Genomic_DNA"/>
</dbReference>
<evidence type="ECO:0000256" key="2">
    <source>
        <dbReference type="ARBA" id="ARBA00022723"/>
    </source>
</evidence>
<accession>A0A2V2YGP2</accession>